<evidence type="ECO:0000259" key="1">
    <source>
        <dbReference type="Pfam" id="PF18899"/>
    </source>
</evidence>
<proteinExistence type="predicted"/>
<protein>
    <submittedName>
        <fullName evidence="2">DUF4287 domain-containing protein</fullName>
    </submittedName>
</protein>
<feature type="domain" description="DUF5655" evidence="1">
    <location>
        <begin position="76"/>
        <end position="178"/>
    </location>
</feature>
<gene>
    <name evidence="2" type="ORF">ACFONP_13235</name>
</gene>
<name>A0ABV7MG38_9PROT</name>
<dbReference type="EMBL" id="JBHRVA010000003">
    <property type="protein sequence ID" value="MFC3303690.1"/>
    <property type="molecule type" value="Genomic_DNA"/>
</dbReference>
<organism evidence="2 3">
    <name type="scientific">Parvularcula lutaonensis</name>
    <dbReference type="NCBI Taxonomy" id="491923"/>
    <lineage>
        <taxon>Bacteria</taxon>
        <taxon>Pseudomonadati</taxon>
        <taxon>Pseudomonadota</taxon>
        <taxon>Alphaproteobacteria</taxon>
        <taxon>Parvularculales</taxon>
        <taxon>Parvularculaceae</taxon>
        <taxon>Parvularcula</taxon>
    </lineage>
</organism>
<evidence type="ECO:0000313" key="2">
    <source>
        <dbReference type="EMBL" id="MFC3303690.1"/>
    </source>
</evidence>
<dbReference type="InterPro" id="IPR025629">
    <property type="entry name" value="DUF4287"/>
</dbReference>
<keyword evidence="3" id="KW-1185">Reference proteome</keyword>
<dbReference type="Pfam" id="PF18899">
    <property type="entry name" value="DUF5655"/>
    <property type="match status" value="1"/>
</dbReference>
<dbReference type="Proteomes" id="UP001595607">
    <property type="component" value="Unassembled WGS sequence"/>
</dbReference>
<dbReference type="InterPro" id="IPR043714">
    <property type="entry name" value="DUF5655"/>
</dbReference>
<comment type="caution">
    <text evidence="2">The sequence shown here is derived from an EMBL/GenBank/DDBJ whole genome shotgun (WGS) entry which is preliminary data.</text>
</comment>
<sequence length="182" mass="19820">MATPEEQLATTMANIPKKTGRTLDEWIKLIRASGLEKHGEIVGMLKTDHGVGHGFANLIATRARETGGEGEVDLVAAQYSGAKAGLRPLYDEILAYAQGLGEDVEVAPKKASVSLRRKKQFALITPATRTRIDLGLALKGDEPTGRLEPYNAMCSHRVRLENSKDFDAEVKAWMKEAYGRAG</sequence>
<dbReference type="RefSeq" id="WP_189576470.1">
    <property type="nucleotide sequence ID" value="NZ_BMXU01000002.1"/>
</dbReference>
<reference evidence="3" key="1">
    <citation type="journal article" date="2019" name="Int. J. Syst. Evol. Microbiol.">
        <title>The Global Catalogue of Microorganisms (GCM) 10K type strain sequencing project: providing services to taxonomists for standard genome sequencing and annotation.</title>
        <authorList>
            <consortium name="The Broad Institute Genomics Platform"/>
            <consortium name="The Broad Institute Genome Sequencing Center for Infectious Disease"/>
            <person name="Wu L."/>
            <person name="Ma J."/>
        </authorList>
    </citation>
    <scope>NUCLEOTIDE SEQUENCE [LARGE SCALE GENOMIC DNA]</scope>
    <source>
        <strain evidence="3">KCTC 22245</strain>
    </source>
</reference>
<evidence type="ECO:0000313" key="3">
    <source>
        <dbReference type="Proteomes" id="UP001595607"/>
    </source>
</evidence>
<accession>A0ABV7MG38</accession>
<dbReference type="Pfam" id="PF14117">
    <property type="entry name" value="DUF4287"/>
    <property type="match status" value="1"/>
</dbReference>